<evidence type="ECO:0000313" key="8">
    <source>
        <dbReference type="EMBL" id="OGH68165.1"/>
    </source>
</evidence>
<dbReference type="AlphaFoldDB" id="A0A1F6M969"/>
<dbReference type="CDD" id="cd08646">
    <property type="entry name" value="FMT_core_Met-tRNA-FMT_N"/>
    <property type="match status" value="1"/>
</dbReference>
<evidence type="ECO:0000259" key="7">
    <source>
        <dbReference type="Pfam" id="PF02911"/>
    </source>
</evidence>
<dbReference type="STRING" id="1798682.A3C15_03590"/>
<comment type="catalytic activity">
    <reaction evidence="5">
        <text>L-methionyl-tRNA(fMet) + (6R)-10-formyltetrahydrofolate = N-formyl-L-methionyl-tRNA(fMet) + (6S)-5,6,7,8-tetrahydrofolate + H(+)</text>
        <dbReference type="Rhea" id="RHEA:24380"/>
        <dbReference type="Rhea" id="RHEA-COMP:9952"/>
        <dbReference type="Rhea" id="RHEA-COMP:9953"/>
        <dbReference type="ChEBI" id="CHEBI:15378"/>
        <dbReference type="ChEBI" id="CHEBI:57453"/>
        <dbReference type="ChEBI" id="CHEBI:78530"/>
        <dbReference type="ChEBI" id="CHEBI:78844"/>
        <dbReference type="ChEBI" id="CHEBI:195366"/>
        <dbReference type="EC" id="2.1.2.9"/>
    </reaction>
</comment>
<evidence type="ECO:0000256" key="4">
    <source>
        <dbReference type="ARBA" id="ARBA00022917"/>
    </source>
</evidence>
<dbReference type="InterPro" id="IPR044135">
    <property type="entry name" value="Met-tRNA-FMT_C"/>
</dbReference>
<accession>A0A1F6M969</accession>
<evidence type="ECO:0000259" key="6">
    <source>
        <dbReference type="Pfam" id="PF00551"/>
    </source>
</evidence>
<dbReference type="CDD" id="cd08704">
    <property type="entry name" value="Met_tRNA_FMT_C"/>
    <property type="match status" value="1"/>
</dbReference>
<gene>
    <name evidence="5" type="primary">fmt</name>
    <name evidence="8" type="ORF">A3C15_03590</name>
</gene>
<dbReference type="InterPro" id="IPR036477">
    <property type="entry name" value="Formyl_transf_N_sf"/>
</dbReference>
<dbReference type="InterPro" id="IPR011034">
    <property type="entry name" value="Formyl_transferase-like_C_sf"/>
</dbReference>
<dbReference type="EMBL" id="MFQD01000008">
    <property type="protein sequence ID" value="OGH68165.1"/>
    <property type="molecule type" value="Genomic_DNA"/>
</dbReference>
<dbReference type="PANTHER" id="PTHR11138:SF5">
    <property type="entry name" value="METHIONYL-TRNA FORMYLTRANSFERASE, MITOCHONDRIAL"/>
    <property type="match status" value="1"/>
</dbReference>
<name>A0A1F6M969_9BACT</name>
<evidence type="ECO:0000256" key="2">
    <source>
        <dbReference type="ARBA" id="ARBA00012261"/>
    </source>
</evidence>
<dbReference type="Gene3D" id="3.40.50.12230">
    <property type="match status" value="1"/>
</dbReference>
<keyword evidence="3 5" id="KW-0808">Transferase</keyword>
<dbReference type="Pfam" id="PF00551">
    <property type="entry name" value="Formyl_trans_N"/>
    <property type="match status" value="1"/>
</dbReference>
<dbReference type="Pfam" id="PF02911">
    <property type="entry name" value="Formyl_trans_C"/>
    <property type="match status" value="1"/>
</dbReference>
<dbReference type="InterPro" id="IPR005794">
    <property type="entry name" value="Fmt"/>
</dbReference>
<dbReference type="HAMAP" id="MF_00182">
    <property type="entry name" value="Formyl_trans"/>
    <property type="match status" value="1"/>
</dbReference>
<dbReference type="SUPFAM" id="SSF50486">
    <property type="entry name" value="FMT C-terminal domain-like"/>
    <property type="match status" value="1"/>
</dbReference>
<organism evidence="8 9">
    <name type="scientific">Candidatus Magasanikbacteria bacterium RIFCSPHIGHO2_02_FULL_50_9b</name>
    <dbReference type="NCBI Taxonomy" id="1798682"/>
    <lineage>
        <taxon>Bacteria</taxon>
        <taxon>Candidatus Magasanikiibacteriota</taxon>
    </lineage>
</organism>
<feature type="domain" description="Formyl transferase N-terminal" evidence="6">
    <location>
        <begin position="1"/>
        <end position="178"/>
    </location>
</feature>
<reference evidence="8 9" key="1">
    <citation type="journal article" date="2016" name="Nat. Commun.">
        <title>Thousands of microbial genomes shed light on interconnected biogeochemical processes in an aquifer system.</title>
        <authorList>
            <person name="Anantharaman K."/>
            <person name="Brown C.T."/>
            <person name="Hug L.A."/>
            <person name="Sharon I."/>
            <person name="Castelle C.J."/>
            <person name="Probst A.J."/>
            <person name="Thomas B.C."/>
            <person name="Singh A."/>
            <person name="Wilkins M.J."/>
            <person name="Karaoz U."/>
            <person name="Brodie E.L."/>
            <person name="Williams K.H."/>
            <person name="Hubbard S.S."/>
            <person name="Banfield J.F."/>
        </authorList>
    </citation>
    <scope>NUCLEOTIDE SEQUENCE [LARGE SCALE GENOMIC DNA]</scope>
</reference>
<comment type="similarity">
    <text evidence="1 5">Belongs to the Fmt family.</text>
</comment>
<dbReference type="GO" id="GO:0005829">
    <property type="term" value="C:cytosol"/>
    <property type="evidence" value="ECO:0007669"/>
    <property type="project" value="TreeGrafter"/>
</dbReference>
<evidence type="ECO:0000313" key="9">
    <source>
        <dbReference type="Proteomes" id="UP000176532"/>
    </source>
</evidence>
<comment type="caution">
    <text evidence="8">The sequence shown here is derived from an EMBL/GenBank/DDBJ whole genome shotgun (WGS) entry which is preliminary data.</text>
</comment>
<dbReference type="SUPFAM" id="SSF53328">
    <property type="entry name" value="Formyltransferase"/>
    <property type="match status" value="1"/>
</dbReference>
<dbReference type="EC" id="2.1.2.9" evidence="2 5"/>
<keyword evidence="4 5" id="KW-0648">Protein biosynthesis</keyword>
<dbReference type="PANTHER" id="PTHR11138">
    <property type="entry name" value="METHIONYL-TRNA FORMYLTRANSFERASE"/>
    <property type="match status" value="1"/>
</dbReference>
<sequence>MNIVFFGTESFAKTILESIIARPDSFTVVTVVTQPPRPAGRHQILTPSPVHTAATEKKIPVLTPESLRDTDIIETLHTDTADIFLVAQYGQIIPENILAIPRQGAVNVHASLLPCYRGSAPIHAALLAGDTQTGVSFMQMDAQMDHGPVFAQYAIEIFPEDTTPTLMARLAECATEHLAADLVAYYDGTKIPQEQMHTAATTVALLTKKVGYINWKTMDAALIERMTRAFDPWPGVTTSLVGNQIKFLRAHLITDQSPNNHTPGTLVIAPGETRFTTISGTLSIDVIQPAGKKPMSGDEFARGYAQFNGQVCASLE</sequence>
<dbReference type="InterPro" id="IPR002376">
    <property type="entry name" value="Formyl_transf_N"/>
</dbReference>
<feature type="binding site" evidence="5">
    <location>
        <begin position="111"/>
        <end position="114"/>
    </location>
    <ligand>
        <name>(6S)-5,6,7,8-tetrahydrofolate</name>
        <dbReference type="ChEBI" id="CHEBI:57453"/>
    </ligand>
</feature>
<evidence type="ECO:0000256" key="1">
    <source>
        <dbReference type="ARBA" id="ARBA00010699"/>
    </source>
</evidence>
<evidence type="ECO:0000256" key="5">
    <source>
        <dbReference type="HAMAP-Rule" id="MF_00182"/>
    </source>
</evidence>
<dbReference type="InterPro" id="IPR041711">
    <property type="entry name" value="Met-tRNA-FMT_N"/>
</dbReference>
<evidence type="ECO:0000256" key="3">
    <source>
        <dbReference type="ARBA" id="ARBA00022679"/>
    </source>
</evidence>
<dbReference type="InterPro" id="IPR005793">
    <property type="entry name" value="Formyl_trans_C"/>
</dbReference>
<dbReference type="GO" id="GO:0004479">
    <property type="term" value="F:methionyl-tRNA formyltransferase activity"/>
    <property type="evidence" value="ECO:0007669"/>
    <property type="project" value="UniProtKB-UniRule"/>
</dbReference>
<dbReference type="Proteomes" id="UP000176532">
    <property type="component" value="Unassembled WGS sequence"/>
</dbReference>
<proteinExistence type="inferred from homology"/>
<comment type="function">
    <text evidence="5">Attaches a formyl group to the free amino group of methionyl-tRNA(fMet). The formyl group appears to play a dual role in the initiator identity of N-formylmethionyl-tRNA by promoting its recognition by IF2 and preventing the misappropriation of this tRNA by the elongation apparatus.</text>
</comment>
<feature type="domain" description="Formyl transferase C-terminal" evidence="7">
    <location>
        <begin position="206"/>
        <end position="304"/>
    </location>
</feature>
<dbReference type="NCBIfam" id="TIGR00460">
    <property type="entry name" value="fmt"/>
    <property type="match status" value="1"/>
</dbReference>
<protein>
    <recommendedName>
        <fullName evidence="2 5">Methionyl-tRNA formyltransferase</fullName>
        <ecNumber evidence="2 5">2.1.2.9</ecNumber>
    </recommendedName>
</protein>